<gene>
    <name evidence="1" type="ORF">MSSIH_1686</name>
</gene>
<proteinExistence type="predicted"/>
<name>A0A0E3LAP4_9EURY</name>
<dbReference type="PATRIC" id="fig|1434119.4.peg.2150"/>
<evidence type="ECO:0000313" key="2">
    <source>
        <dbReference type="Proteomes" id="UP000033092"/>
    </source>
</evidence>
<organism evidence="1 2">
    <name type="scientific">Methanosarcina siciliae HI350</name>
    <dbReference type="NCBI Taxonomy" id="1434119"/>
    <lineage>
        <taxon>Archaea</taxon>
        <taxon>Methanobacteriati</taxon>
        <taxon>Methanobacteriota</taxon>
        <taxon>Stenosarchaea group</taxon>
        <taxon>Methanomicrobia</taxon>
        <taxon>Methanosarcinales</taxon>
        <taxon>Methanosarcinaceae</taxon>
        <taxon>Methanosarcina</taxon>
    </lineage>
</organism>
<dbReference type="AlphaFoldDB" id="A0A0E3LAP4"/>
<accession>A0A0E3LAP4</accession>
<dbReference type="GeneID" id="24860591"/>
<dbReference type="EMBL" id="CP009507">
    <property type="protein sequence ID" value="AKB32376.1"/>
    <property type="molecule type" value="Genomic_DNA"/>
</dbReference>
<dbReference type="HOGENOM" id="CLU_2044454_0_0_2"/>
<sequence length="120" mass="14131">MEKLEEIIDVLDQMKNIIRFVHLGDIPENDLEIDLWAELDLASADVYGILTRYSDVESSRKVKREEIDFLVSVRLKNLNDLSAKINLEDYPHMEINFLIISYTIKILERYYKLINEGNIN</sequence>
<dbReference type="GeneID" id="41605723"/>
<reference evidence="1 2" key="1">
    <citation type="submission" date="2014-07" db="EMBL/GenBank/DDBJ databases">
        <title>Methanogenic archaea and the global carbon cycle.</title>
        <authorList>
            <person name="Henriksen J.R."/>
            <person name="Luke J."/>
            <person name="Reinhart S."/>
            <person name="Benedict M.N."/>
            <person name="Youngblut N.D."/>
            <person name="Metcalf M.E."/>
            <person name="Whitaker R.J."/>
            <person name="Metcalf W.W."/>
        </authorList>
    </citation>
    <scope>NUCLEOTIDE SEQUENCE [LARGE SCALE GENOMIC DNA]</scope>
    <source>
        <strain evidence="1 2">HI350</strain>
    </source>
</reference>
<dbReference type="Proteomes" id="UP000033092">
    <property type="component" value="Chromosome"/>
</dbReference>
<protein>
    <submittedName>
        <fullName evidence="1">Uncharacterized protein</fullName>
    </submittedName>
</protein>
<dbReference type="RefSeq" id="WP_048171860.1">
    <property type="nucleotide sequence ID" value="NZ_CP009507.1"/>
</dbReference>
<dbReference type="KEGG" id="msz:MSSIH_1686"/>
<evidence type="ECO:0000313" key="1">
    <source>
        <dbReference type="EMBL" id="AKB32376.1"/>
    </source>
</evidence>